<evidence type="ECO:0000313" key="4">
    <source>
        <dbReference type="Proteomes" id="UP000037084"/>
    </source>
</evidence>
<dbReference type="InterPro" id="IPR033756">
    <property type="entry name" value="YlxH/NBP35"/>
</dbReference>
<proteinExistence type="predicted"/>
<name>A0A0L8MZK4_STRVG</name>
<dbReference type="GO" id="GO:0005524">
    <property type="term" value="F:ATP binding"/>
    <property type="evidence" value="ECO:0007669"/>
    <property type="project" value="UniProtKB-KW"/>
</dbReference>
<keyword evidence="1" id="KW-0547">Nucleotide-binding</keyword>
<keyword evidence="2" id="KW-0067">ATP-binding</keyword>
<dbReference type="AlphaFoldDB" id="A0A0L8MZK4"/>
<dbReference type="Gene3D" id="3.40.50.300">
    <property type="entry name" value="P-loop containing nucleotide triphosphate hydrolases"/>
    <property type="match status" value="1"/>
</dbReference>
<dbReference type="GO" id="GO:0051782">
    <property type="term" value="P:negative regulation of cell division"/>
    <property type="evidence" value="ECO:0007669"/>
    <property type="project" value="TreeGrafter"/>
</dbReference>
<dbReference type="PANTHER" id="PTHR43384:SF6">
    <property type="entry name" value="SEPTUM SITE-DETERMINING PROTEIN MIND HOMOLOG, CHLOROPLASTIC"/>
    <property type="match status" value="1"/>
</dbReference>
<dbReference type="PANTHER" id="PTHR43384">
    <property type="entry name" value="SEPTUM SITE-DETERMINING PROTEIN MIND HOMOLOG, CHLOROPLASTIC-RELATED"/>
    <property type="match status" value="1"/>
</dbReference>
<dbReference type="GO" id="GO:0009898">
    <property type="term" value="C:cytoplasmic side of plasma membrane"/>
    <property type="evidence" value="ECO:0007669"/>
    <property type="project" value="TreeGrafter"/>
</dbReference>
<comment type="caution">
    <text evidence="3">The sequence shown here is derived from an EMBL/GenBank/DDBJ whole genome shotgun (WGS) entry which is preliminary data.</text>
</comment>
<dbReference type="Pfam" id="PF10609">
    <property type="entry name" value="ParA"/>
    <property type="match status" value="1"/>
</dbReference>
<dbReference type="GO" id="GO:0005829">
    <property type="term" value="C:cytosol"/>
    <property type="evidence" value="ECO:0007669"/>
    <property type="project" value="TreeGrafter"/>
</dbReference>
<evidence type="ECO:0000313" key="3">
    <source>
        <dbReference type="EMBL" id="KOG55871.1"/>
    </source>
</evidence>
<dbReference type="EMBL" id="LGUV01000072">
    <property type="protein sequence ID" value="KOG55871.1"/>
    <property type="molecule type" value="Genomic_DNA"/>
</dbReference>
<sequence>MTRTIVVHSHRGGTGKSSVLANLALLIAAGGRRVGVVDTDIQSPTLDLLFRLGSGASLTDYLLGRCEIEVTAQQVGGRFGVGHEGLYVVPARTGTAALREIMAVGYDVGLLPEGFDRLAAHHALDVLLLDTHAGLNNESVIAMASADVLMIMARADRIDLSGVEETIALAGRLTCRRTLVLSMAPEGIDRQEARRRTEAVYGAPLAGILPYSPEMAALYGERIFAEAHPDHPLVGEFRTIISALDARDEVSRA</sequence>
<gene>
    <name evidence="3" type="ORF">ADK75_09745</name>
</gene>
<evidence type="ECO:0000256" key="2">
    <source>
        <dbReference type="ARBA" id="ARBA00022840"/>
    </source>
</evidence>
<organism evidence="3 4">
    <name type="scientific">Streptomyces virginiae</name>
    <name type="common">Streptomyces cinnamonensis</name>
    <dbReference type="NCBI Taxonomy" id="1961"/>
    <lineage>
        <taxon>Bacteria</taxon>
        <taxon>Bacillati</taxon>
        <taxon>Actinomycetota</taxon>
        <taxon>Actinomycetes</taxon>
        <taxon>Kitasatosporales</taxon>
        <taxon>Streptomycetaceae</taxon>
        <taxon>Streptomyces</taxon>
    </lineage>
</organism>
<dbReference type="Proteomes" id="UP000037084">
    <property type="component" value="Unassembled WGS sequence"/>
</dbReference>
<dbReference type="SUPFAM" id="SSF52540">
    <property type="entry name" value="P-loop containing nucleoside triphosphate hydrolases"/>
    <property type="match status" value="1"/>
</dbReference>
<dbReference type="RefSeq" id="WP_053169559.1">
    <property type="nucleotide sequence ID" value="NZ_LGUV01000072.1"/>
</dbReference>
<dbReference type="InterPro" id="IPR027417">
    <property type="entry name" value="P-loop_NTPase"/>
</dbReference>
<dbReference type="PATRIC" id="fig|1961.12.peg.2237"/>
<dbReference type="InterPro" id="IPR050625">
    <property type="entry name" value="ParA/MinD_ATPase"/>
</dbReference>
<evidence type="ECO:0000256" key="1">
    <source>
        <dbReference type="ARBA" id="ARBA00022741"/>
    </source>
</evidence>
<protein>
    <submittedName>
        <fullName evidence="3">Cobyrinic acid a,c-diamide synthase</fullName>
    </submittedName>
</protein>
<dbReference type="OrthoDB" id="9775724at2"/>
<accession>A0A0L8MZK4</accession>
<reference evidence="4" key="1">
    <citation type="submission" date="2015-07" db="EMBL/GenBank/DDBJ databases">
        <authorList>
            <consortium name="Consortium for Microbial Forensics and Genomics (microFORGE)"/>
            <person name="Knight B.M."/>
            <person name="Roberts D.P."/>
            <person name="Lin D."/>
            <person name="Hari K."/>
            <person name="Fletcher J."/>
            <person name="Melcher U."/>
            <person name="Blagden T."/>
            <person name="Winegar R.A."/>
        </authorList>
    </citation>
    <scope>NUCLEOTIDE SEQUENCE [LARGE SCALE GENOMIC DNA]</scope>
    <source>
        <strain evidence="4">NRRL B-1447</strain>
    </source>
</reference>
<dbReference type="GO" id="GO:0016887">
    <property type="term" value="F:ATP hydrolysis activity"/>
    <property type="evidence" value="ECO:0007669"/>
    <property type="project" value="TreeGrafter"/>
</dbReference>